<dbReference type="RefSeq" id="WP_317835694.1">
    <property type="nucleotide sequence ID" value="NZ_CP136920.1"/>
</dbReference>
<protein>
    <submittedName>
        <fullName evidence="2">Uncharacterized protein</fullName>
    </submittedName>
</protein>
<dbReference type="AlphaFoldDB" id="A0AAQ3QXS9"/>
<dbReference type="EMBL" id="CP136920">
    <property type="protein sequence ID" value="WOO43155.1"/>
    <property type="molecule type" value="Genomic_DNA"/>
</dbReference>
<evidence type="ECO:0000256" key="1">
    <source>
        <dbReference type="SAM" id="MobiDB-lite"/>
    </source>
</evidence>
<name>A0AAQ3QXS9_9BACT</name>
<accession>A0AAQ3QXS9</accession>
<dbReference type="Proteomes" id="UP001304300">
    <property type="component" value="Chromosome"/>
</dbReference>
<organism evidence="2 3">
    <name type="scientific">Rubellicoccus peritrichatus</name>
    <dbReference type="NCBI Taxonomy" id="3080537"/>
    <lineage>
        <taxon>Bacteria</taxon>
        <taxon>Pseudomonadati</taxon>
        <taxon>Verrucomicrobiota</taxon>
        <taxon>Opitutia</taxon>
        <taxon>Puniceicoccales</taxon>
        <taxon>Cerasicoccaceae</taxon>
        <taxon>Rubellicoccus</taxon>
    </lineage>
</organism>
<reference evidence="2 3" key="1">
    <citation type="submission" date="2023-10" db="EMBL/GenBank/DDBJ databases">
        <title>Rubellicoccus peritrichatus gen. nov., sp. nov., isolated from an algae of coral reef tank.</title>
        <authorList>
            <person name="Luo J."/>
        </authorList>
    </citation>
    <scope>NUCLEOTIDE SEQUENCE [LARGE SCALE GENOMIC DNA]</scope>
    <source>
        <strain evidence="2 3">CR14</strain>
    </source>
</reference>
<feature type="region of interest" description="Disordered" evidence="1">
    <location>
        <begin position="288"/>
        <end position="307"/>
    </location>
</feature>
<proteinExistence type="predicted"/>
<dbReference type="InterPro" id="IPR048813">
    <property type="entry name" value="GP7-like"/>
</dbReference>
<evidence type="ECO:0000313" key="3">
    <source>
        <dbReference type="Proteomes" id="UP001304300"/>
    </source>
</evidence>
<dbReference type="KEGG" id="puo:RZN69_08620"/>
<evidence type="ECO:0000313" key="2">
    <source>
        <dbReference type="EMBL" id="WOO43155.1"/>
    </source>
</evidence>
<gene>
    <name evidence="2" type="ORF">RZN69_08620</name>
</gene>
<dbReference type="NCBIfam" id="NF045672">
    <property type="entry name" value="MCP_gp7_epsi_15"/>
    <property type="match status" value="1"/>
</dbReference>
<sequence>MPKQFITLQDIHSLNGTVGPLIEENIEVAPVVARTPVKRMDGLEYTQPVRKTRPSGGFTNVGEGIQVTAGSYDNIKFNCKHMEAQLEVIESVIKAHQANGTPVEDILTGEASALMKDQLVDLDLQFFKGALSGVTGANKGFPGLQQMVDDSMTFGAGGTSSTLTSAYIVFEDIDHGVSFLMPNGHEISLSPWQFGQLVVLGSRTNGTLQKTNGYSSGLTGYLGLKAVKPERCIARVCNMDKNNPLDDTIGELVRSMFKAGYKPTVCYMNPMSVFWLQKGRSATVVHNNPGAKTESGGRDLISPRPTDVGGIPIVETDSLTQDESEVADANARTSDLL</sequence>
<dbReference type="Pfam" id="PF20911">
    <property type="entry name" value="GP7"/>
    <property type="match status" value="1"/>
</dbReference>
<keyword evidence="3" id="KW-1185">Reference proteome</keyword>